<reference evidence="1 2" key="1">
    <citation type="journal article" date="2014" name="Antimicrob. Agents Chemother.">
        <title>Triclosan can select for an AdeIJK-overexpressing mutant of Acinetobacter baumannii ATCC 17978 that displays reduced susceptibility to multiple antibiotics.</title>
        <authorList>
            <person name="Fernando D.M."/>
            <person name="Xu W."/>
            <person name="Loewen P.C."/>
            <person name="Zhanel G.G."/>
            <person name="Kumar A."/>
        </authorList>
    </citation>
    <scope>NUCLEOTIDE SEQUENCE [LARGE SCALE GENOMIC DNA]</scope>
    <source>
        <strain evidence="1 2">ATCC 17978</strain>
    </source>
</reference>
<name>A0A1E3M243_ACIBA</name>
<proteinExistence type="predicted"/>
<protein>
    <submittedName>
        <fullName evidence="1">Uncharacterized protein</fullName>
    </submittedName>
</protein>
<dbReference type="AlphaFoldDB" id="A0A1E3M243"/>
<evidence type="ECO:0000313" key="2">
    <source>
        <dbReference type="Proteomes" id="UP000072389"/>
    </source>
</evidence>
<sequence>MKAAINELMGMIHLFSKITIFMCIYIDQFDNFKLCNFSFLWDEKRDNLFKKDTKITTSFL</sequence>
<gene>
    <name evidence="1" type="ORF">AUO97_13505</name>
</gene>
<dbReference type="Proteomes" id="UP000072389">
    <property type="component" value="Chromosome"/>
</dbReference>
<evidence type="ECO:0000313" key="1">
    <source>
        <dbReference type="EMBL" id="APP31774.1"/>
    </source>
</evidence>
<accession>A0A1E3M243</accession>
<organism evidence="1 2">
    <name type="scientific">Acinetobacter baumannii</name>
    <dbReference type="NCBI Taxonomy" id="470"/>
    <lineage>
        <taxon>Bacteria</taxon>
        <taxon>Pseudomonadati</taxon>
        <taxon>Pseudomonadota</taxon>
        <taxon>Gammaproteobacteria</taxon>
        <taxon>Moraxellales</taxon>
        <taxon>Moraxellaceae</taxon>
        <taxon>Acinetobacter</taxon>
        <taxon>Acinetobacter calcoaceticus/baumannii complex</taxon>
    </lineage>
</organism>
<dbReference type="EMBL" id="CP018664">
    <property type="protein sequence ID" value="APP31774.1"/>
    <property type="molecule type" value="Genomic_DNA"/>
</dbReference>